<dbReference type="Proteomes" id="UP000198992">
    <property type="component" value="Unassembled WGS sequence"/>
</dbReference>
<dbReference type="Pfam" id="PF20456">
    <property type="entry name" value="DUF6709"/>
    <property type="match status" value="1"/>
</dbReference>
<keyword evidence="1" id="KW-0812">Transmembrane</keyword>
<dbReference type="EMBL" id="FNTH01000001">
    <property type="protein sequence ID" value="SED75496.1"/>
    <property type="molecule type" value="Genomic_DNA"/>
</dbReference>
<evidence type="ECO:0000313" key="3">
    <source>
        <dbReference type="Proteomes" id="UP000198992"/>
    </source>
</evidence>
<organism evidence="2 3">
    <name type="scientific">Bradyrhizobium erythrophlei</name>
    <dbReference type="NCBI Taxonomy" id="1437360"/>
    <lineage>
        <taxon>Bacteria</taxon>
        <taxon>Pseudomonadati</taxon>
        <taxon>Pseudomonadota</taxon>
        <taxon>Alphaproteobacteria</taxon>
        <taxon>Hyphomicrobiales</taxon>
        <taxon>Nitrobacteraceae</taxon>
        <taxon>Bradyrhizobium</taxon>
    </lineage>
</organism>
<gene>
    <name evidence="2" type="ORF">SAMN05444164_5696</name>
</gene>
<name>A0A1H5D9K4_9BRAD</name>
<dbReference type="OrthoDB" id="9181657at2"/>
<reference evidence="2 3" key="1">
    <citation type="submission" date="2016-10" db="EMBL/GenBank/DDBJ databases">
        <authorList>
            <person name="de Groot N.N."/>
        </authorList>
    </citation>
    <scope>NUCLEOTIDE SEQUENCE [LARGE SCALE GENOMIC DNA]</scope>
    <source>
        <strain evidence="2 3">MT12</strain>
    </source>
</reference>
<proteinExistence type="predicted"/>
<evidence type="ECO:0000256" key="1">
    <source>
        <dbReference type="SAM" id="Phobius"/>
    </source>
</evidence>
<evidence type="ECO:0000313" key="2">
    <source>
        <dbReference type="EMBL" id="SED75496.1"/>
    </source>
</evidence>
<feature type="transmembrane region" description="Helical" evidence="1">
    <location>
        <begin position="12"/>
        <end position="31"/>
    </location>
</feature>
<dbReference type="InterPro" id="IPR046555">
    <property type="entry name" value="DUF6709"/>
</dbReference>
<dbReference type="RefSeq" id="WP_143046792.1">
    <property type="nucleotide sequence ID" value="NZ_FNTH01000001.1"/>
</dbReference>
<protein>
    <submittedName>
        <fullName evidence="2">Uncharacterized protein</fullName>
    </submittedName>
</protein>
<keyword evidence="1" id="KW-0472">Membrane</keyword>
<keyword evidence="1" id="KW-1133">Transmembrane helix</keyword>
<feature type="transmembrane region" description="Helical" evidence="1">
    <location>
        <begin position="153"/>
        <end position="175"/>
    </location>
</feature>
<sequence length="341" mass="37531">MTWVERQIRNTSLRQLGACLLLFAFAAVMVLENVQFLGNYARGVVAMSQDQVRAVTSLPQLSRNWVALQADKVVSTGVYSRHKYDHAIFSIAQLGDRLLLIKAAPDRVLDARALSGGLLAADIETIGQISRLVKRSGDASAAFLPVMLDTEKYTSAAVAAVLILIAVPLALVALIGGRALSRFNAPSSHPDLRAVCSQSANALEMLSARLEHDIATARSVLKLRGHVRITDAHVLQRGWFRFRLMPLSDMLYAYSMTTTTLMYGVIPTSRSHSLMLYFSNQKMRASVRKAQTAEVMEHLGRVAPWVLLGHARELDKAYKKNRSRLIDLVAARRKLVAAGSP</sequence>
<accession>A0A1H5D9K4</accession>
<dbReference type="AlphaFoldDB" id="A0A1H5D9K4"/>